<protein>
    <submittedName>
        <fullName evidence="1">Uncharacterized protein</fullName>
    </submittedName>
</protein>
<keyword evidence="2" id="KW-1185">Reference proteome</keyword>
<dbReference type="EMBL" id="JBDODL010004299">
    <property type="protein sequence ID" value="MES1923001.1"/>
    <property type="molecule type" value="Genomic_DNA"/>
</dbReference>
<comment type="caution">
    <text evidence="1">The sequence shown here is derived from an EMBL/GenBank/DDBJ whole genome shotgun (WGS) entry which is preliminary data.</text>
</comment>
<proteinExistence type="predicted"/>
<evidence type="ECO:0000313" key="1">
    <source>
        <dbReference type="EMBL" id="MES1923001.1"/>
    </source>
</evidence>
<accession>A0ABV2ATK8</accession>
<sequence length="144" mass="16543">MAVSENESSGNDLETAPFLKLDIPKHVRSEFLTTFANKLEFQCVQPLEPSTLLKLESCPKLRGEILSMNPLMVKFSGVDLTEEAMAQKPNYVNDITFKFAGRGKHGQYIEDYTKIRRETYKSSSLSPQRTRYQSCRIFVRDQQL</sequence>
<reference evidence="1 2" key="1">
    <citation type="journal article" date="2024" name="BMC Biol.">
        <title>Comparative genomics of Ascetosporea gives new insight into the evolutionary basis for animal parasitism in Rhizaria.</title>
        <authorList>
            <person name="Hiltunen Thoren M."/>
            <person name="Onut-Brannstrom I."/>
            <person name="Alfjorden A."/>
            <person name="Peckova H."/>
            <person name="Swords F."/>
            <person name="Hooper C."/>
            <person name="Holzer A.S."/>
            <person name="Bass D."/>
            <person name="Burki F."/>
        </authorList>
    </citation>
    <scope>NUCLEOTIDE SEQUENCE [LARGE SCALE GENOMIC DNA]</scope>
    <source>
        <strain evidence="1">20-A016</strain>
    </source>
</reference>
<name>A0ABV2ATK8_9EUKA</name>
<dbReference type="Proteomes" id="UP001439008">
    <property type="component" value="Unassembled WGS sequence"/>
</dbReference>
<organism evidence="1 2">
    <name type="scientific">Bonamia ostreae</name>
    <dbReference type="NCBI Taxonomy" id="126728"/>
    <lineage>
        <taxon>Eukaryota</taxon>
        <taxon>Sar</taxon>
        <taxon>Rhizaria</taxon>
        <taxon>Endomyxa</taxon>
        <taxon>Ascetosporea</taxon>
        <taxon>Haplosporida</taxon>
        <taxon>Bonamia</taxon>
    </lineage>
</organism>
<gene>
    <name evidence="1" type="ORF">MHBO_004534</name>
</gene>
<evidence type="ECO:0000313" key="2">
    <source>
        <dbReference type="Proteomes" id="UP001439008"/>
    </source>
</evidence>